<dbReference type="AlphaFoldDB" id="A0AAV0NMC1"/>
<accession>A0AAV0NMC1</accession>
<proteinExistence type="predicted"/>
<dbReference type="EMBL" id="CAMGYJ010000008">
    <property type="protein sequence ID" value="CAI0459351.1"/>
    <property type="molecule type" value="Genomic_DNA"/>
</dbReference>
<dbReference type="InterPro" id="IPR036047">
    <property type="entry name" value="F-box-like_dom_sf"/>
</dbReference>
<dbReference type="PANTHER" id="PTHR34223">
    <property type="entry name" value="OS11G0201299 PROTEIN"/>
    <property type="match status" value="1"/>
</dbReference>
<dbReference type="InterPro" id="IPR053197">
    <property type="entry name" value="F-box_SCFL_complex_component"/>
</dbReference>
<name>A0AAV0NMC1_9ROSI</name>
<evidence type="ECO:0000313" key="2">
    <source>
        <dbReference type="Proteomes" id="UP001154282"/>
    </source>
</evidence>
<reference evidence="1" key="1">
    <citation type="submission" date="2022-08" db="EMBL/GenBank/DDBJ databases">
        <authorList>
            <person name="Gutierrez-Valencia J."/>
        </authorList>
    </citation>
    <scope>NUCLEOTIDE SEQUENCE</scope>
</reference>
<keyword evidence="2" id="KW-1185">Reference proteome</keyword>
<gene>
    <name evidence="1" type="ORF">LITE_LOCUS33953</name>
</gene>
<evidence type="ECO:0000313" key="1">
    <source>
        <dbReference type="EMBL" id="CAI0459351.1"/>
    </source>
</evidence>
<organism evidence="1 2">
    <name type="scientific">Linum tenue</name>
    <dbReference type="NCBI Taxonomy" id="586396"/>
    <lineage>
        <taxon>Eukaryota</taxon>
        <taxon>Viridiplantae</taxon>
        <taxon>Streptophyta</taxon>
        <taxon>Embryophyta</taxon>
        <taxon>Tracheophyta</taxon>
        <taxon>Spermatophyta</taxon>
        <taxon>Magnoliopsida</taxon>
        <taxon>eudicotyledons</taxon>
        <taxon>Gunneridae</taxon>
        <taxon>Pentapetalae</taxon>
        <taxon>rosids</taxon>
        <taxon>fabids</taxon>
        <taxon>Malpighiales</taxon>
        <taxon>Linaceae</taxon>
        <taxon>Linum</taxon>
    </lineage>
</organism>
<dbReference type="Proteomes" id="UP001154282">
    <property type="component" value="Unassembled WGS sequence"/>
</dbReference>
<sequence>MTISSKKSSGSAVDEDRISQLSEEIIHLILHLLYNPREAARTSILSRSWLHLWQIYPVVQFWYSKRNPIDKFQSFANATSMRLLRMREERGASSSPLDTFRILFKTPSDDKENLVLEELLSLASLLPTNDDDRRSPLQIYLHCNPTPTRLNYSTYYRVPDGALLNCRRTKSLSLSLLEVAT</sequence>
<protein>
    <recommendedName>
        <fullName evidence="3">F-box domain-containing protein</fullName>
    </recommendedName>
</protein>
<evidence type="ECO:0008006" key="3">
    <source>
        <dbReference type="Google" id="ProtNLM"/>
    </source>
</evidence>
<comment type="caution">
    <text evidence="1">The sequence shown here is derived from an EMBL/GenBank/DDBJ whole genome shotgun (WGS) entry which is preliminary data.</text>
</comment>
<dbReference type="PANTHER" id="PTHR34223:SF51">
    <property type="entry name" value="OS06G0556300 PROTEIN"/>
    <property type="match status" value="1"/>
</dbReference>
<dbReference type="SUPFAM" id="SSF81383">
    <property type="entry name" value="F-box domain"/>
    <property type="match status" value="1"/>
</dbReference>